<dbReference type="Gene3D" id="2.60.40.10">
    <property type="entry name" value="Immunoglobulins"/>
    <property type="match status" value="3"/>
</dbReference>
<keyword evidence="6" id="KW-0378">Hydrolase</keyword>
<reference evidence="17 18" key="1">
    <citation type="submission" date="2019-09" db="EMBL/GenBank/DDBJ databases">
        <title>Bird 10,000 Genomes (B10K) Project - Family phase.</title>
        <authorList>
            <person name="Zhang G."/>
        </authorList>
    </citation>
    <scope>NUCLEOTIDE SEQUENCE [LARGE SCALE GENOMIC DNA]</scope>
    <source>
        <strain evidence="17">B10K-DU-002-35</strain>
        <tissue evidence="17">Muscle</tissue>
    </source>
</reference>
<dbReference type="InterPro" id="IPR013783">
    <property type="entry name" value="Ig-like_fold"/>
</dbReference>
<name>A0A7L1NV87_RHICY</name>
<keyword evidence="8 13" id="KW-1133">Transmembrane helix</keyword>
<feature type="domain" description="Tyrosine-protein phosphatase" evidence="14">
    <location>
        <begin position="496"/>
        <end position="755"/>
    </location>
</feature>
<keyword evidence="3 13" id="KW-0812">Transmembrane</keyword>
<dbReference type="SUPFAM" id="SSF49265">
    <property type="entry name" value="Fibronectin type III"/>
    <property type="match status" value="3"/>
</dbReference>
<dbReference type="Pfam" id="PF00102">
    <property type="entry name" value="Y_phosphatase"/>
    <property type="match status" value="2"/>
</dbReference>
<protein>
    <recommendedName>
        <fullName evidence="2">protein-tyrosine-phosphatase</fullName>
        <ecNumber evidence="2">3.1.3.48</ecNumber>
    </recommendedName>
</protein>
<dbReference type="PANTHER" id="PTHR46957">
    <property type="entry name" value="CYTOKINE RECEPTOR"/>
    <property type="match status" value="1"/>
</dbReference>
<dbReference type="FunFam" id="2.60.40.10:FF:000369">
    <property type="entry name" value="Protein tyrosine phosphatase, receptor type B"/>
    <property type="match status" value="1"/>
</dbReference>
<evidence type="ECO:0000259" key="15">
    <source>
        <dbReference type="PROSITE" id="PS50056"/>
    </source>
</evidence>
<evidence type="ECO:0000313" key="18">
    <source>
        <dbReference type="Proteomes" id="UP000565785"/>
    </source>
</evidence>
<dbReference type="SMART" id="SM00060">
    <property type="entry name" value="FN3"/>
    <property type="match status" value="4"/>
</dbReference>
<keyword evidence="10" id="KW-0325">Glycoprotein</keyword>
<dbReference type="InterPro" id="IPR003595">
    <property type="entry name" value="Tyr_Pase_cat"/>
</dbReference>
<dbReference type="InterPro" id="IPR029021">
    <property type="entry name" value="Prot-tyrosine_phosphatase-like"/>
</dbReference>
<dbReference type="GO" id="GO:0043235">
    <property type="term" value="C:receptor complex"/>
    <property type="evidence" value="ECO:0007669"/>
    <property type="project" value="TreeGrafter"/>
</dbReference>
<dbReference type="AlphaFoldDB" id="A0A7L1NV87"/>
<feature type="domain" description="Tyrosine specific protein phosphatases" evidence="15">
    <location>
        <begin position="673"/>
        <end position="746"/>
    </location>
</feature>
<evidence type="ECO:0000256" key="9">
    <source>
        <dbReference type="ARBA" id="ARBA00023136"/>
    </source>
</evidence>
<comment type="subcellular location">
    <subcellularLocation>
        <location evidence="1">Membrane</location>
        <topology evidence="1">Single-pass type I membrane protein</topology>
    </subcellularLocation>
</comment>
<dbReference type="InterPro" id="IPR050713">
    <property type="entry name" value="RTP_Phos/Ushers"/>
</dbReference>
<dbReference type="OrthoDB" id="8609993at2759"/>
<dbReference type="SMART" id="SM00404">
    <property type="entry name" value="PTPc_motif"/>
    <property type="match status" value="2"/>
</dbReference>
<evidence type="ECO:0000256" key="6">
    <source>
        <dbReference type="ARBA" id="ARBA00022801"/>
    </source>
</evidence>
<evidence type="ECO:0000256" key="11">
    <source>
        <dbReference type="ARBA" id="ARBA00025789"/>
    </source>
</evidence>
<feature type="domain" description="Tyrosine specific protein phosphatases" evidence="15">
    <location>
        <begin position="969"/>
        <end position="1027"/>
    </location>
</feature>
<dbReference type="InterPro" id="IPR016130">
    <property type="entry name" value="Tyr_Pase_AS"/>
</dbReference>
<feature type="domain" description="Fibronectin type-III" evidence="16">
    <location>
        <begin position="178"/>
        <end position="274"/>
    </location>
</feature>
<dbReference type="SMART" id="SM00194">
    <property type="entry name" value="PTPc"/>
    <property type="match status" value="2"/>
</dbReference>
<comment type="caution">
    <text evidence="17">The sequence shown here is derived from an EMBL/GenBank/DDBJ whole genome shotgun (WGS) entry which is preliminary data.</text>
</comment>
<comment type="catalytic activity">
    <reaction evidence="12">
        <text>O-phospho-L-tyrosyl-[protein] + H2O = L-tyrosyl-[protein] + phosphate</text>
        <dbReference type="Rhea" id="RHEA:10684"/>
        <dbReference type="Rhea" id="RHEA-COMP:10136"/>
        <dbReference type="Rhea" id="RHEA-COMP:20101"/>
        <dbReference type="ChEBI" id="CHEBI:15377"/>
        <dbReference type="ChEBI" id="CHEBI:43474"/>
        <dbReference type="ChEBI" id="CHEBI:46858"/>
        <dbReference type="ChEBI" id="CHEBI:61978"/>
        <dbReference type="EC" id="3.1.3.48"/>
    </reaction>
</comment>
<comment type="similarity">
    <text evidence="11">Belongs to the protein-tyrosine phosphatase family. Receptor class 3 subfamily.</text>
</comment>
<evidence type="ECO:0000256" key="2">
    <source>
        <dbReference type="ARBA" id="ARBA00013064"/>
    </source>
</evidence>
<dbReference type="PROSITE" id="PS50055">
    <property type="entry name" value="TYR_PHOSPHATASE_PTP"/>
    <property type="match status" value="2"/>
</dbReference>
<dbReference type="Pfam" id="PF18861">
    <property type="entry name" value="PTP_tm"/>
    <property type="match status" value="1"/>
</dbReference>
<dbReference type="PROSITE" id="PS00383">
    <property type="entry name" value="TYR_PHOSPHATASE_1"/>
    <property type="match status" value="1"/>
</dbReference>
<dbReference type="FunFam" id="3.90.190.10:FF:000009">
    <property type="entry name" value="Receptor-type tyrosine-protein phosphatase beta"/>
    <property type="match status" value="1"/>
</dbReference>
<evidence type="ECO:0000256" key="3">
    <source>
        <dbReference type="ARBA" id="ARBA00022692"/>
    </source>
</evidence>
<evidence type="ECO:0000256" key="4">
    <source>
        <dbReference type="ARBA" id="ARBA00022729"/>
    </source>
</evidence>
<feature type="non-terminal residue" evidence="17">
    <location>
        <position position="1"/>
    </location>
</feature>
<evidence type="ECO:0000256" key="12">
    <source>
        <dbReference type="ARBA" id="ARBA00051722"/>
    </source>
</evidence>
<evidence type="ECO:0000256" key="13">
    <source>
        <dbReference type="SAM" id="Phobius"/>
    </source>
</evidence>
<dbReference type="EC" id="3.1.3.48" evidence="2"/>
<dbReference type="InterPro" id="IPR003961">
    <property type="entry name" value="FN3_dom"/>
</dbReference>
<dbReference type="SUPFAM" id="SSF52799">
    <property type="entry name" value="(Phosphotyrosine protein) phosphatases II"/>
    <property type="match status" value="2"/>
</dbReference>
<evidence type="ECO:0000256" key="10">
    <source>
        <dbReference type="ARBA" id="ARBA00023180"/>
    </source>
</evidence>
<dbReference type="PROSITE" id="PS50853">
    <property type="entry name" value="FN3"/>
    <property type="match status" value="2"/>
</dbReference>
<dbReference type="InterPro" id="IPR000242">
    <property type="entry name" value="PTP_cat"/>
</dbReference>
<dbReference type="PANTHER" id="PTHR46957:SF10">
    <property type="entry name" value="PROTEIN TYROSINE PHOSPHATASE, RECEPTOR TYPE, H"/>
    <property type="match status" value="1"/>
</dbReference>
<proteinExistence type="inferred from homology"/>
<evidence type="ECO:0000256" key="8">
    <source>
        <dbReference type="ARBA" id="ARBA00022989"/>
    </source>
</evidence>
<keyword evidence="5" id="KW-0677">Repeat</keyword>
<evidence type="ECO:0000256" key="7">
    <source>
        <dbReference type="ARBA" id="ARBA00022912"/>
    </source>
</evidence>
<dbReference type="PROSITE" id="PS50056">
    <property type="entry name" value="TYR_PHOSPHATASE_2"/>
    <property type="match status" value="2"/>
</dbReference>
<sequence length="1038" mass="116248">PLPPATVRLLSTGHPNRLSASWGAAPGGREGYTLTLYHVHLGTVAATASLGRDTHNFTFMGLAPGSKYVLEVMSMAGSHQTPAGNVSNWTSPSVPQNVSAVAEGNNTMLISWGSISGHQDECQLWLRDPRNGTLPWRHTLGRGQLQHLLQGLIPGRNYSVSLSCVAGPYWTSTKPLAVPVDPSPVEEVQCLPESRSLHLNWTSSPGDVEAYEVVTERLSGGPPTLKYVLSILTNKASLEGLEPNSTYQIIVSTVGMNTMRSQAVTLLCNTTVEALPPPLRADIFQVEASSTVIISSDLFSEENGQIEYYGVIATTNDSLLRPTQEIMSSTWYDHYYGTEDSYLAVLIPNPFHESPRISPETWRVPVGTEDCGQSRATCNGKLKANEQYRFSIAAFTRYDPVAPAVTFTTFSAAGSNTDETPLSVPIIAGIIVGFLLTLAALFALVYWKQLRAKRTKKSNLPQEMVTYSLRNVHRPIPVQNFKQYYEMKTASANHAFFQEFEELKEVGKDQPKVEAELPANISKNRYPHVLPYDHSRVKLSRVGEDPHSDYINANFMPGYTSQQEFIATQGPLKKTIDDFWRLVWEQNVCNIIMLTVCMENGRVLCDHYWPSESASISCGQIRVHLLRQSSSEAWTMREFKLWHEGLRAERHVSHLHYTAWPDHGIPESTTSIMTFRELVREHIQSTKDAGPTLVHCSAGVGRTGTFLALDQLLQQMKQEKVVDIFGVVYALRMNRYLMIQTLSQYIFLHSCILDKILEEPLLGLSGTERSCPIPLKSFAQHYAQKADKSHMGFLREYETLLEVVKEEASSATPSSGNQQTRPSSSILTYDRSRVKFSPLDQGPFSGLLQVWRVPGCSSSRDYLAVQGPDKLTMEDFWTLVWEQDIHTILTLIPWQEKGEVPSEACWPLEGESLCTKMLTIQYGTEKLVSGLRCIQLKMKHEKKAKERQLQRFLYTLWSSKKQPDVQSLVELLTAVRRFMPHRKRAGPLLMHCSGGVSQMGTLISLDCLLHQMKAERIVDVYGVTLQLTRSCCLMTPTL</sequence>
<evidence type="ECO:0000256" key="5">
    <source>
        <dbReference type="ARBA" id="ARBA00022737"/>
    </source>
</evidence>
<dbReference type="Proteomes" id="UP000565785">
    <property type="component" value="Unassembled WGS sequence"/>
</dbReference>
<dbReference type="GO" id="GO:0016020">
    <property type="term" value="C:membrane"/>
    <property type="evidence" value="ECO:0007669"/>
    <property type="project" value="UniProtKB-SubCell"/>
</dbReference>
<feature type="transmembrane region" description="Helical" evidence="13">
    <location>
        <begin position="426"/>
        <end position="447"/>
    </location>
</feature>
<dbReference type="Pfam" id="PF00041">
    <property type="entry name" value="fn3"/>
    <property type="match status" value="1"/>
</dbReference>
<dbReference type="CDD" id="cd00063">
    <property type="entry name" value="FN3"/>
    <property type="match status" value="2"/>
</dbReference>
<feature type="domain" description="Tyrosine-protein phosphatase" evidence="14">
    <location>
        <begin position="793"/>
        <end position="1038"/>
    </location>
</feature>
<keyword evidence="4" id="KW-0732">Signal</keyword>
<dbReference type="InterPro" id="IPR000387">
    <property type="entry name" value="Tyr_Pase_dom"/>
</dbReference>
<evidence type="ECO:0000313" key="17">
    <source>
        <dbReference type="EMBL" id="NXO03523.1"/>
    </source>
</evidence>
<evidence type="ECO:0000259" key="14">
    <source>
        <dbReference type="PROSITE" id="PS50055"/>
    </source>
</evidence>
<accession>A0A7L1NV87</accession>
<keyword evidence="7" id="KW-0904">Protein phosphatase</keyword>
<keyword evidence="9 13" id="KW-0472">Membrane</keyword>
<evidence type="ECO:0000259" key="16">
    <source>
        <dbReference type="PROSITE" id="PS50853"/>
    </source>
</evidence>
<dbReference type="EMBL" id="VXBP01009366">
    <property type="protein sequence ID" value="NXO03523.1"/>
    <property type="molecule type" value="Genomic_DNA"/>
</dbReference>
<dbReference type="GO" id="GO:0004725">
    <property type="term" value="F:protein tyrosine phosphatase activity"/>
    <property type="evidence" value="ECO:0007669"/>
    <property type="project" value="UniProtKB-EC"/>
</dbReference>
<dbReference type="Gene3D" id="3.90.190.10">
    <property type="entry name" value="Protein tyrosine phosphatase superfamily"/>
    <property type="match status" value="2"/>
</dbReference>
<feature type="domain" description="Fibronectin type-III" evidence="16">
    <location>
        <begin position="3"/>
        <end position="97"/>
    </location>
</feature>
<organism evidence="17 18">
    <name type="scientific">Rhinopomastus cyanomelas</name>
    <name type="common">Common scimitarbill</name>
    <dbReference type="NCBI Taxonomy" id="113115"/>
    <lineage>
        <taxon>Eukaryota</taxon>
        <taxon>Metazoa</taxon>
        <taxon>Chordata</taxon>
        <taxon>Craniata</taxon>
        <taxon>Vertebrata</taxon>
        <taxon>Euteleostomi</taxon>
        <taxon>Archelosauria</taxon>
        <taxon>Archosauria</taxon>
        <taxon>Dinosauria</taxon>
        <taxon>Saurischia</taxon>
        <taxon>Theropoda</taxon>
        <taxon>Coelurosauria</taxon>
        <taxon>Aves</taxon>
        <taxon>Neognathae</taxon>
        <taxon>Neoaves</taxon>
        <taxon>Telluraves</taxon>
        <taxon>Coraciimorphae</taxon>
        <taxon>Bucerotiformes</taxon>
        <taxon>Rhinopomastidae</taxon>
        <taxon>Rhinopomastus</taxon>
    </lineage>
</organism>
<dbReference type="PRINTS" id="PR00700">
    <property type="entry name" value="PRTYPHPHTASE"/>
</dbReference>
<dbReference type="InterPro" id="IPR041201">
    <property type="entry name" value="PTPRJ_TM"/>
</dbReference>
<feature type="non-terminal residue" evidence="17">
    <location>
        <position position="1038"/>
    </location>
</feature>
<dbReference type="GO" id="GO:0032502">
    <property type="term" value="P:developmental process"/>
    <property type="evidence" value="ECO:0007669"/>
    <property type="project" value="UniProtKB-ARBA"/>
</dbReference>
<evidence type="ECO:0000256" key="1">
    <source>
        <dbReference type="ARBA" id="ARBA00004479"/>
    </source>
</evidence>
<dbReference type="InterPro" id="IPR036116">
    <property type="entry name" value="FN3_sf"/>
</dbReference>
<gene>
    <name evidence="17" type="primary">Ptprv_0</name>
    <name evidence="17" type="ORF">RHICYA_R00386</name>
</gene>
<keyword evidence="18" id="KW-1185">Reference proteome</keyword>